<comment type="caution">
    <text evidence="1">The sequence shown here is derived from an EMBL/GenBank/DDBJ whole genome shotgun (WGS) entry which is preliminary data.</text>
</comment>
<reference evidence="1" key="1">
    <citation type="journal article" date="2014" name="Front. Microbiol.">
        <title>High frequency of phylogenetically diverse reductive dehalogenase-homologous genes in deep subseafloor sedimentary metagenomes.</title>
        <authorList>
            <person name="Kawai M."/>
            <person name="Futagami T."/>
            <person name="Toyoda A."/>
            <person name="Takaki Y."/>
            <person name="Nishi S."/>
            <person name="Hori S."/>
            <person name="Arai W."/>
            <person name="Tsubouchi T."/>
            <person name="Morono Y."/>
            <person name="Uchiyama I."/>
            <person name="Ito T."/>
            <person name="Fujiyama A."/>
            <person name="Inagaki F."/>
            <person name="Takami H."/>
        </authorList>
    </citation>
    <scope>NUCLEOTIDE SEQUENCE</scope>
    <source>
        <strain evidence="1">Expedition CK06-06</strain>
    </source>
</reference>
<accession>X1A1Z5</accession>
<name>X1A1Z5_9ZZZZ</name>
<evidence type="ECO:0000313" key="1">
    <source>
        <dbReference type="EMBL" id="GAG66803.1"/>
    </source>
</evidence>
<sequence length="57" mass="6721">DELEHIAEYHNNLEPGIDKDHFASWLIQNFEILKIGPRFPKLFSTLILKFFFGSKSQ</sequence>
<protein>
    <submittedName>
        <fullName evidence="1">Uncharacterized protein</fullName>
    </submittedName>
</protein>
<dbReference type="AlphaFoldDB" id="X1A1Z5"/>
<dbReference type="EMBL" id="BART01006616">
    <property type="protein sequence ID" value="GAG66803.1"/>
    <property type="molecule type" value="Genomic_DNA"/>
</dbReference>
<feature type="non-terminal residue" evidence="1">
    <location>
        <position position="1"/>
    </location>
</feature>
<organism evidence="1">
    <name type="scientific">marine sediment metagenome</name>
    <dbReference type="NCBI Taxonomy" id="412755"/>
    <lineage>
        <taxon>unclassified sequences</taxon>
        <taxon>metagenomes</taxon>
        <taxon>ecological metagenomes</taxon>
    </lineage>
</organism>
<proteinExistence type="predicted"/>
<gene>
    <name evidence="1" type="ORF">S01H4_15099</name>
</gene>